<feature type="domain" description="DUF1400" evidence="1">
    <location>
        <begin position="2"/>
        <end position="127"/>
    </location>
</feature>
<proteinExistence type="predicted"/>
<protein>
    <recommendedName>
        <fullName evidence="1">DUF1400 domain-containing protein</fullName>
    </recommendedName>
</protein>
<dbReference type="AlphaFoldDB" id="A0A3S0ZKB9"/>
<comment type="caution">
    <text evidence="2">The sequence shown here is derived from an EMBL/GenBank/DDBJ whole genome shotgun (WGS) entry which is preliminary data.</text>
</comment>
<sequence length="163" mass="17683">MAAEEIVIRYGLFEESLSVADLRKYAETQQVSDDLKSILGYLSSQQQQKLQKVLQMKIPLGVVALDKLVNSETGKIALNFVAPAIARRDNAGIQALRSAIILGAASSKGLGVISFLEAYPSQRLVVNLPTALDIVNKADFFSSFSGFLLTDDFGTTLLSPLEF</sequence>
<name>A0A3S0ZKB9_CHLFR</name>
<evidence type="ECO:0000313" key="2">
    <source>
        <dbReference type="EMBL" id="RUR74480.1"/>
    </source>
</evidence>
<dbReference type="STRING" id="211165.GCA_000317285_05445"/>
<gene>
    <name evidence="2" type="ORF">PCC6912_52550</name>
</gene>
<reference evidence="2 3" key="1">
    <citation type="journal article" date="2019" name="Genome Biol. Evol.">
        <title>Day and night: Metabolic profiles and evolutionary relationships of six axenic non-marine cyanobacteria.</title>
        <authorList>
            <person name="Will S.E."/>
            <person name="Henke P."/>
            <person name="Boedeker C."/>
            <person name="Huang S."/>
            <person name="Brinkmann H."/>
            <person name="Rohde M."/>
            <person name="Jarek M."/>
            <person name="Friedl T."/>
            <person name="Seufert S."/>
            <person name="Schumacher M."/>
            <person name="Overmann J."/>
            <person name="Neumann-Schaal M."/>
            <person name="Petersen J."/>
        </authorList>
    </citation>
    <scope>NUCLEOTIDE SEQUENCE [LARGE SCALE GENOMIC DNA]</scope>
    <source>
        <strain evidence="2 3">PCC 6912</strain>
    </source>
</reference>
<evidence type="ECO:0000259" key="1">
    <source>
        <dbReference type="Pfam" id="PF07176"/>
    </source>
</evidence>
<accession>A0A3S0ZKB9</accession>
<evidence type="ECO:0000313" key="3">
    <source>
        <dbReference type="Proteomes" id="UP000268857"/>
    </source>
</evidence>
<dbReference type="InterPro" id="IPR010802">
    <property type="entry name" value="DUF1400"/>
</dbReference>
<dbReference type="Pfam" id="PF07176">
    <property type="entry name" value="DUF1400"/>
    <property type="match status" value="1"/>
</dbReference>
<keyword evidence="3" id="KW-1185">Reference proteome</keyword>
<dbReference type="Proteomes" id="UP000268857">
    <property type="component" value="Unassembled WGS sequence"/>
</dbReference>
<dbReference type="EMBL" id="RSCJ01000029">
    <property type="protein sequence ID" value="RUR74480.1"/>
    <property type="molecule type" value="Genomic_DNA"/>
</dbReference>
<organism evidence="2 3">
    <name type="scientific">Chlorogloeopsis fritschii PCC 6912</name>
    <dbReference type="NCBI Taxonomy" id="211165"/>
    <lineage>
        <taxon>Bacteria</taxon>
        <taxon>Bacillati</taxon>
        <taxon>Cyanobacteriota</taxon>
        <taxon>Cyanophyceae</taxon>
        <taxon>Nostocales</taxon>
        <taxon>Chlorogloeopsidaceae</taxon>
        <taxon>Chlorogloeopsis</taxon>
    </lineage>
</organism>